<evidence type="ECO:0000256" key="1">
    <source>
        <dbReference type="ARBA" id="ARBA00022737"/>
    </source>
</evidence>
<accession>A0ABD1MN21</accession>
<dbReference type="InterPro" id="IPR011989">
    <property type="entry name" value="ARM-like"/>
</dbReference>
<dbReference type="PROSITE" id="PS50176">
    <property type="entry name" value="ARM_REPEAT"/>
    <property type="match status" value="1"/>
</dbReference>
<feature type="repeat" description="ARM" evidence="3">
    <location>
        <begin position="125"/>
        <end position="153"/>
    </location>
</feature>
<dbReference type="InterPro" id="IPR000225">
    <property type="entry name" value="Armadillo"/>
</dbReference>
<gene>
    <name evidence="5" type="ORF">Fmac_011646</name>
</gene>
<evidence type="ECO:0000256" key="2">
    <source>
        <dbReference type="ARBA" id="ARBA00022786"/>
    </source>
</evidence>
<dbReference type="AlphaFoldDB" id="A0ABD1MN21"/>
<reference evidence="5 6" key="1">
    <citation type="submission" date="2024-08" db="EMBL/GenBank/DDBJ databases">
        <title>Insights into the chromosomal genome structure of Flemingia macrophylla.</title>
        <authorList>
            <person name="Ding Y."/>
            <person name="Zhao Y."/>
            <person name="Bi W."/>
            <person name="Wu M."/>
            <person name="Zhao G."/>
            <person name="Gong Y."/>
            <person name="Li W."/>
            <person name="Zhang P."/>
        </authorList>
    </citation>
    <scope>NUCLEOTIDE SEQUENCE [LARGE SCALE GENOMIC DNA]</scope>
    <source>
        <strain evidence="5">DYQJB</strain>
        <tissue evidence="5">Leaf</tissue>
    </source>
</reference>
<proteinExistence type="predicted"/>
<evidence type="ECO:0000259" key="4">
    <source>
        <dbReference type="Pfam" id="PF25598"/>
    </source>
</evidence>
<feature type="domain" description="U-box" evidence="4">
    <location>
        <begin position="88"/>
        <end position="380"/>
    </location>
</feature>
<dbReference type="FunFam" id="1.25.10.10:FF:000561">
    <property type="entry name" value="ARM repeat superfamily protein"/>
    <property type="match status" value="1"/>
</dbReference>
<comment type="caution">
    <text evidence="5">The sequence shown here is derived from an EMBL/GenBank/DDBJ whole genome shotgun (WGS) entry which is preliminary data.</text>
</comment>
<evidence type="ECO:0000313" key="6">
    <source>
        <dbReference type="Proteomes" id="UP001603857"/>
    </source>
</evidence>
<dbReference type="EMBL" id="JBGMDY010000004">
    <property type="protein sequence ID" value="KAL2337200.1"/>
    <property type="molecule type" value="Genomic_DNA"/>
</dbReference>
<keyword evidence="2" id="KW-0833">Ubl conjugation pathway</keyword>
<keyword evidence="1" id="KW-0677">Repeat</keyword>
<dbReference type="InterPro" id="IPR016024">
    <property type="entry name" value="ARM-type_fold"/>
</dbReference>
<dbReference type="Proteomes" id="UP001603857">
    <property type="component" value="Unassembled WGS sequence"/>
</dbReference>
<name>A0ABD1MN21_9FABA</name>
<dbReference type="Pfam" id="PF25598">
    <property type="entry name" value="ARM_PUB"/>
    <property type="match status" value="1"/>
</dbReference>
<protein>
    <recommendedName>
        <fullName evidence="4">U-box domain-containing protein</fullName>
    </recommendedName>
</protein>
<dbReference type="PANTHER" id="PTHR23315:SF238">
    <property type="entry name" value="ARM REPEAT SUPERFAMILY PROTEIN"/>
    <property type="match status" value="1"/>
</dbReference>
<organism evidence="5 6">
    <name type="scientific">Flemingia macrophylla</name>
    <dbReference type="NCBI Taxonomy" id="520843"/>
    <lineage>
        <taxon>Eukaryota</taxon>
        <taxon>Viridiplantae</taxon>
        <taxon>Streptophyta</taxon>
        <taxon>Embryophyta</taxon>
        <taxon>Tracheophyta</taxon>
        <taxon>Spermatophyta</taxon>
        <taxon>Magnoliopsida</taxon>
        <taxon>eudicotyledons</taxon>
        <taxon>Gunneridae</taxon>
        <taxon>Pentapetalae</taxon>
        <taxon>rosids</taxon>
        <taxon>fabids</taxon>
        <taxon>Fabales</taxon>
        <taxon>Fabaceae</taxon>
        <taxon>Papilionoideae</taxon>
        <taxon>50 kb inversion clade</taxon>
        <taxon>NPAAA clade</taxon>
        <taxon>indigoferoid/millettioid clade</taxon>
        <taxon>Phaseoleae</taxon>
        <taxon>Flemingia</taxon>
    </lineage>
</organism>
<sequence length="406" mass="43566">MLSQHSIQVNKCTNSNPNYIDSLASTLNINAPSTPKQNKKKHVGKFKLYLKTLFRILTHLMNQIKTKHPQNPVHSMNTDTKLLTIRTLVSALASHSDQTRLAALRHLRRTSKEEPAARPLIAAAGALPLLAEALYSPSHTIQDDAAATLLNLSISDRRPLVSCPNLLHALAHLLSRHATSSTASAVQAAATTLYSLLAVVAEFRPTVSSNPDIFRSLVGIISHPDSPTKSVKDALKACFGIALHPPSRIMLIGLGAVPVLFALIVKDKEKDKDGKRRKGLIEDATAVIAQIAGCEESEEAFAKVSGVSVLSMMLGSESGSCSLRTKENAVSALLNLVRYGSQKVVGEVRDNVWTLDGITYVQEHGSAKGKSKAVAFLKLLVDGEIVEDLYPVESDLASSSCSSCSG</sequence>
<dbReference type="InterPro" id="IPR058678">
    <property type="entry name" value="ARM_PUB"/>
</dbReference>
<dbReference type="PANTHER" id="PTHR23315">
    <property type="entry name" value="U BOX DOMAIN-CONTAINING"/>
    <property type="match status" value="1"/>
</dbReference>
<evidence type="ECO:0000313" key="5">
    <source>
        <dbReference type="EMBL" id="KAL2337200.1"/>
    </source>
</evidence>
<dbReference type="SUPFAM" id="SSF48371">
    <property type="entry name" value="ARM repeat"/>
    <property type="match status" value="1"/>
</dbReference>
<dbReference type="Gene3D" id="1.25.10.10">
    <property type="entry name" value="Leucine-rich Repeat Variant"/>
    <property type="match status" value="1"/>
</dbReference>
<keyword evidence="6" id="KW-1185">Reference proteome</keyword>
<dbReference type="SMART" id="SM00185">
    <property type="entry name" value="ARM"/>
    <property type="match status" value="4"/>
</dbReference>
<evidence type="ECO:0000256" key="3">
    <source>
        <dbReference type="PROSITE-ProRule" id="PRU00259"/>
    </source>
</evidence>